<accession>A0A8F5BW11</accession>
<gene>
    <name evidence="1" type="ORF">J5U21_02132</name>
    <name evidence="2" type="ORF">J5U22_02160</name>
</gene>
<keyword evidence="4" id="KW-1185">Reference proteome</keyword>
<dbReference type="Proteomes" id="UP000693941">
    <property type="component" value="Chromosome"/>
</dbReference>
<dbReference type="AlphaFoldDB" id="A0A8F5BW11"/>
<dbReference type="Proteomes" id="UP000694036">
    <property type="component" value="Chromosome"/>
</dbReference>
<proteinExistence type="predicted"/>
<evidence type="ECO:0000313" key="1">
    <source>
        <dbReference type="EMBL" id="QXJ32481.1"/>
    </source>
</evidence>
<name>A0A8F5BW11_9CREN</name>
<sequence>MLRILLEDFLLNATNFINELNSYFLIITYLFNIESYK</sequence>
<dbReference type="EMBL" id="CP077713">
    <property type="protein sequence ID" value="QXJ35613.1"/>
    <property type="molecule type" value="Genomic_DNA"/>
</dbReference>
<dbReference type="EMBL" id="CP077715">
    <property type="protein sequence ID" value="QXJ32481.1"/>
    <property type="molecule type" value="Genomic_DNA"/>
</dbReference>
<protein>
    <submittedName>
        <fullName evidence="1">Uncharacterized protein</fullName>
    </submittedName>
</protein>
<evidence type="ECO:0000313" key="3">
    <source>
        <dbReference type="Proteomes" id="UP000693941"/>
    </source>
</evidence>
<evidence type="ECO:0000313" key="2">
    <source>
        <dbReference type="EMBL" id="QXJ35613.1"/>
    </source>
</evidence>
<reference evidence="1 4" key="1">
    <citation type="journal article" date="2021" name="Environ. Microbiol.">
        <title>New insights into the diversity and evolution of the archaeal mobilome from three complete genomes of Saccharolobus shibatae.</title>
        <authorList>
            <person name="Medvedeva S."/>
            <person name="Brandt D."/>
            <person name="Cvirkaite-Krupovic V."/>
            <person name="Liu Y."/>
            <person name="Severinov K."/>
            <person name="Ishino S."/>
            <person name="Ishino Y."/>
            <person name="Prangishvili D."/>
            <person name="Kalinowski J."/>
            <person name="Krupovic M."/>
        </authorList>
    </citation>
    <scope>NUCLEOTIDE SEQUENCE</scope>
    <source>
        <strain evidence="1">BEU9</strain>
        <strain evidence="2 4">S38A</strain>
    </source>
</reference>
<organism evidence="1 3">
    <name type="scientific">Saccharolobus shibatae</name>
    <dbReference type="NCBI Taxonomy" id="2286"/>
    <lineage>
        <taxon>Archaea</taxon>
        <taxon>Thermoproteota</taxon>
        <taxon>Thermoprotei</taxon>
        <taxon>Sulfolobales</taxon>
        <taxon>Sulfolobaceae</taxon>
        <taxon>Saccharolobus</taxon>
    </lineage>
</organism>
<evidence type="ECO:0000313" key="4">
    <source>
        <dbReference type="Proteomes" id="UP000694036"/>
    </source>
</evidence>